<dbReference type="EMBL" id="AUSU01009634">
    <property type="protein sequence ID" value="EPS58003.1"/>
    <property type="molecule type" value="Genomic_DNA"/>
</dbReference>
<proteinExistence type="predicted"/>
<keyword evidence="1" id="KW-0021">Allosteric enzyme</keyword>
<keyword evidence="3" id="KW-1185">Reference proteome</keyword>
<gene>
    <name evidence="2" type="ORF">M569_16814</name>
</gene>
<dbReference type="PANTHER" id="PTHR45770">
    <property type="entry name" value="ATP-DEPENDENT 6-PHOSPHOFRUCTOKINASE 1"/>
    <property type="match status" value="1"/>
</dbReference>
<dbReference type="GO" id="GO:0003824">
    <property type="term" value="F:catalytic activity"/>
    <property type="evidence" value="ECO:0007669"/>
    <property type="project" value="UniProtKB-KW"/>
</dbReference>
<name>S8D5W1_9LAMI</name>
<dbReference type="OrthoDB" id="1721512at2759"/>
<protein>
    <submittedName>
        <fullName evidence="2">Uncharacterized protein</fullName>
    </submittedName>
</protein>
<dbReference type="InterPro" id="IPR050929">
    <property type="entry name" value="PFKA"/>
</dbReference>
<comment type="caution">
    <text evidence="2">The sequence shown here is derived from an EMBL/GenBank/DDBJ whole genome shotgun (WGS) entry which is preliminary data.</text>
</comment>
<accession>S8D5W1</accession>
<sequence length="75" mass="8389">MGSDTRDGEDYFVKVVAGEFGYVLQDVPHLTDYIPDLTTYPNPLGSNSAYSVVKQYFVDMDDSVPEKIVLLLLLI</sequence>
<reference evidence="2 3" key="1">
    <citation type="journal article" date="2013" name="BMC Genomics">
        <title>The miniature genome of a carnivorous plant Genlisea aurea contains a low number of genes and short non-coding sequences.</title>
        <authorList>
            <person name="Leushkin E.V."/>
            <person name="Sutormin R.A."/>
            <person name="Nabieva E.R."/>
            <person name="Penin A.A."/>
            <person name="Kondrashov A.S."/>
            <person name="Logacheva M.D."/>
        </authorList>
    </citation>
    <scope>NUCLEOTIDE SEQUENCE [LARGE SCALE GENOMIC DNA]</scope>
</reference>
<evidence type="ECO:0000313" key="2">
    <source>
        <dbReference type="EMBL" id="EPS58003.1"/>
    </source>
</evidence>
<dbReference type="Proteomes" id="UP000015453">
    <property type="component" value="Unassembled WGS sequence"/>
</dbReference>
<evidence type="ECO:0000313" key="3">
    <source>
        <dbReference type="Proteomes" id="UP000015453"/>
    </source>
</evidence>
<evidence type="ECO:0000256" key="1">
    <source>
        <dbReference type="ARBA" id="ARBA00022533"/>
    </source>
</evidence>
<dbReference type="AlphaFoldDB" id="S8D5W1"/>
<organism evidence="2 3">
    <name type="scientific">Genlisea aurea</name>
    <dbReference type="NCBI Taxonomy" id="192259"/>
    <lineage>
        <taxon>Eukaryota</taxon>
        <taxon>Viridiplantae</taxon>
        <taxon>Streptophyta</taxon>
        <taxon>Embryophyta</taxon>
        <taxon>Tracheophyta</taxon>
        <taxon>Spermatophyta</taxon>
        <taxon>Magnoliopsida</taxon>
        <taxon>eudicotyledons</taxon>
        <taxon>Gunneridae</taxon>
        <taxon>Pentapetalae</taxon>
        <taxon>asterids</taxon>
        <taxon>lamiids</taxon>
        <taxon>Lamiales</taxon>
        <taxon>Lentibulariaceae</taxon>
        <taxon>Genlisea</taxon>
    </lineage>
</organism>